<reference evidence="2 3" key="1">
    <citation type="submission" date="2017-02" db="EMBL/GenBank/DDBJ databases">
        <authorList>
            <person name="Peterson S.W."/>
        </authorList>
    </citation>
    <scope>NUCLEOTIDE SEQUENCE [LARGE SCALE GENOMIC DNA]</scope>
    <source>
        <strain evidence="2">C6</strain>
    </source>
</reference>
<dbReference type="RefSeq" id="WP_087011491.1">
    <property type="nucleotide sequence ID" value="NZ_FUUY01000002.1"/>
</dbReference>
<dbReference type="InterPro" id="IPR016097">
    <property type="entry name" value="DUF695"/>
</dbReference>
<evidence type="ECO:0000313" key="2">
    <source>
        <dbReference type="EMBL" id="SJX21271.1"/>
    </source>
</evidence>
<accession>A0A1R7QAI4</accession>
<dbReference type="EMBL" id="FUUY01000002">
    <property type="protein sequence ID" value="SJX21271.1"/>
    <property type="molecule type" value="Genomic_DNA"/>
</dbReference>
<organism evidence="2 3">
    <name type="scientific">Acinetobacter johnsonii</name>
    <dbReference type="NCBI Taxonomy" id="40214"/>
    <lineage>
        <taxon>Bacteria</taxon>
        <taxon>Pseudomonadati</taxon>
        <taxon>Pseudomonadota</taxon>
        <taxon>Gammaproteobacteria</taxon>
        <taxon>Moraxellales</taxon>
        <taxon>Moraxellaceae</taxon>
        <taxon>Acinetobacter</taxon>
    </lineage>
</organism>
<proteinExistence type="predicted"/>
<feature type="domain" description="DUF695" evidence="1">
    <location>
        <begin position="245"/>
        <end position="363"/>
    </location>
</feature>
<protein>
    <recommendedName>
        <fullName evidence="1">DUF695 domain-containing protein</fullName>
    </recommendedName>
</protein>
<dbReference type="AlphaFoldDB" id="A0A1R7QAI4"/>
<gene>
    <name evidence="2" type="ORF">ACNJC6_00881</name>
</gene>
<evidence type="ECO:0000259" key="1">
    <source>
        <dbReference type="Pfam" id="PF05117"/>
    </source>
</evidence>
<dbReference type="Pfam" id="PF05117">
    <property type="entry name" value="DUF695"/>
    <property type="match status" value="1"/>
</dbReference>
<name>A0A1R7QAI4_ACIJO</name>
<evidence type="ECO:0000313" key="3">
    <source>
        <dbReference type="Proteomes" id="UP000196240"/>
    </source>
</evidence>
<sequence length="369" mass="42461">MSFLKKLWGSQKQKTPANENAYTAFWQWFQQHQQHFHHIVNQGSKTEIERDFFDRLTPELEKVHSGIFFLTGMLTPQTAELILTPDGIIPNIVFVEELIAAAPEIAGWKFTALKPESDIHQVGINMHGYEFTQQTLSCYFNQQAEYPDELDLVVVHDEYNAAENDAFLQAVYIFLDNYLGEYDAVTKLDNVSVQSKQGAEKELLPINLLKNILILKSSEISRLDKITRSNTDADEFVSLEGETNEGLPLLATLNRTLLTWDQKASHPWMMLIEISYDGQHSNGMPASTDYELMDLIEDALLQELKDVDGYLNIGRETGNHLRTIYFACKEFRKPSKVIDQVIEKYKDNFEIEVSLFKDKYWRALSKFTG</sequence>
<dbReference type="Proteomes" id="UP000196240">
    <property type="component" value="Unassembled WGS sequence"/>
</dbReference>